<sequence length="60" mass="6941">MNWIFFKILKIIEFMEIFAFDILQQAQHNALLLSSEHSGTEGIWNLRCLSEFGRPAGITN</sequence>
<comment type="caution">
    <text evidence="1">The sequence shown here is derived from an EMBL/GenBank/DDBJ whole genome shotgun (WGS) entry which is preliminary data.</text>
</comment>
<evidence type="ECO:0000313" key="2">
    <source>
        <dbReference type="Proteomes" id="UP000261082"/>
    </source>
</evidence>
<dbReference type="Proteomes" id="UP000261082">
    <property type="component" value="Unassembled WGS sequence"/>
</dbReference>
<protein>
    <submittedName>
        <fullName evidence="1">Uncharacterized protein</fullName>
    </submittedName>
</protein>
<dbReference type="EMBL" id="QVID01000002">
    <property type="protein sequence ID" value="RFN57676.1"/>
    <property type="molecule type" value="Genomic_DNA"/>
</dbReference>
<name>A0A3E1Q6C4_9FLAO</name>
<dbReference type="AlphaFoldDB" id="A0A3E1Q6C4"/>
<gene>
    <name evidence="1" type="ORF">DZ858_10510</name>
</gene>
<accession>A0A3E1Q6C4</accession>
<proteinExistence type="predicted"/>
<keyword evidence="2" id="KW-1185">Reference proteome</keyword>
<reference evidence="1 2" key="1">
    <citation type="journal article" date="2007" name="Int. J. Syst. Evol. Microbiol.">
        <title>Marixanthomonas ophiurae gen. nov., sp. nov., a marine bacterium of the family Flavobacteriaceae isolated from a deep-sea brittle star.</title>
        <authorList>
            <person name="Romanenko L.A."/>
            <person name="Uchino M."/>
            <person name="Frolova G.M."/>
            <person name="Mikhailov V.V."/>
        </authorList>
    </citation>
    <scope>NUCLEOTIDE SEQUENCE [LARGE SCALE GENOMIC DNA]</scope>
    <source>
        <strain evidence="1 2">KMM 3046</strain>
    </source>
</reference>
<organism evidence="1 2">
    <name type="scientific">Marixanthomonas ophiurae</name>
    <dbReference type="NCBI Taxonomy" id="387659"/>
    <lineage>
        <taxon>Bacteria</taxon>
        <taxon>Pseudomonadati</taxon>
        <taxon>Bacteroidota</taxon>
        <taxon>Flavobacteriia</taxon>
        <taxon>Flavobacteriales</taxon>
        <taxon>Flavobacteriaceae</taxon>
        <taxon>Marixanthomonas</taxon>
    </lineage>
</organism>
<evidence type="ECO:0000313" key="1">
    <source>
        <dbReference type="EMBL" id="RFN57676.1"/>
    </source>
</evidence>